<reference evidence="1" key="2">
    <citation type="submission" date="2020-09" db="EMBL/GenBank/DDBJ databases">
        <authorList>
            <person name="Sun Q."/>
            <person name="Zhou Y."/>
        </authorList>
    </citation>
    <scope>NUCLEOTIDE SEQUENCE</scope>
    <source>
        <strain evidence="1">CGMCC 4.3508</strain>
    </source>
</reference>
<organism evidence="1 2">
    <name type="scientific">Nocardia jinanensis</name>
    <dbReference type="NCBI Taxonomy" id="382504"/>
    <lineage>
        <taxon>Bacteria</taxon>
        <taxon>Bacillati</taxon>
        <taxon>Actinomycetota</taxon>
        <taxon>Actinomycetes</taxon>
        <taxon>Mycobacteriales</taxon>
        <taxon>Nocardiaceae</taxon>
        <taxon>Nocardia</taxon>
    </lineage>
</organism>
<dbReference type="Proteomes" id="UP000638263">
    <property type="component" value="Unassembled WGS sequence"/>
</dbReference>
<gene>
    <name evidence="1" type="ORF">GCM10011588_01750</name>
</gene>
<dbReference type="AlphaFoldDB" id="A0A917VJR0"/>
<dbReference type="EMBL" id="BMMH01000001">
    <property type="protein sequence ID" value="GGK91093.1"/>
    <property type="molecule type" value="Genomic_DNA"/>
</dbReference>
<keyword evidence="2" id="KW-1185">Reference proteome</keyword>
<comment type="caution">
    <text evidence="1">The sequence shown here is derived from an EMBL/GenBank/DDBJ whole genome shotgun (WGS) entry which is preliminary data.</text>
</comment>
<sequence length="63" mass="7063">MPDTEAVFVCRRFRRASDRRRGAAQRYIRPFRGQLRKICGPAGGRCPGGHDCQASTIVCVEII</sequence>
<reference evidence="1" key="1">
    <citation type="journal article" date="2014" name="Int. J. Syst. Evol. Microbiol.">
        <title>Complete genome sequence of Corynebacterium casei LMG S-19264T (=DSM 44701T), isolated from a smear-ripened cheese.</title>
        <authorList>
            <consortium name="US DOE Joint Genome Institute (JGI-PGF)"/>
            <person name="Walter F."/>
            <person name="Albersmeier A."/>
            <person name="Kalinowski J."/>
            <person name="Ruckert C."/>
        </authorList>
    </citation>
    <scope>NUCLEOTIDE SEQUENCE</scope>
    <source>
        <strain evidence="1">CGMCC 4.3508</strain>
    </source>
</reference>
<protein>
    <submittedName>
        <fullName evidence="1">Uncharacterized protein</fullName>
    </submittedName>
</protein>
<accession>A0A917VJR0</accession>
<evidence type="ECO:0000313" key="1">
    <source>
        <dbReference type="EMBL" id="GGK91093.1"/>
    </source>
</evidence>
<proteinExistence type="predicted"/>
<name>A0A917VJR0_9NOCA</name>
<evidence type="ECO:0000313" key="2">
    <source>
        <dbReference type="Proteomes" id="UP000638263"/>
    </source>
</evidence>